<dbReference type="EMBL" id="CP058605">
    <property type="protein sequence ID" value="QLG71123.1"/>
    <property type="molecule type" value="Genomic_DNA"/>
</dbReference>
<evidence type="ECO:0000256" key="1">
    <source>
        <dbReference type="ARBA" id="ARBA00004141"/>
    </source>
</evidence>
<keyword evidence="11" id="KW-1185">Reference proteome</keyword>
<dbReference type="SUPFAM" id="SSF103473">
    <property type="entry name" value="MFS general substrate transporter"/>
    <property type="match status" value="1"/>
</dbReference>
<organism evidence="10 11">
    <name type="scientific">Zygotorulaspora mrakii</name>
    <name type="common">Zygosaccharomyces mrakii</name>
    <dbReference type="NCBI Taxonomy" id="42260"/>
    <lineage>
        <taxon>Eukaryota</taxon>
        <taxon>Fungi</taxon>
        <taxon>Dikarya</taxon>
        <taxon>Ascomycota</taxon>
        <taxon>Saccharomycotina</taxon>
        <taxon>Saccharomycetes</taxon>
        <taxon>Saccharomycetales</taxon>
        <taxon>Saccharomycetaceae</taxon>
        <taxon>Zygotorulaspora</taxon>
    </lineage>
</organism>
<dbReference type="InterPro" id="IPR020846">
    <property type="entry name" value="MFS_dom"/>
</dbReference>
<feature type="domain" description="Major facilitator superfamily (MFS) profile" evidence="9">
    <location>
        <begin position="27"/>
        <end position="478"/>
    </location>
</feature>
<dbReference type="RefSeq" id="XP_037142851.1">
    <property type="nucleotide sequence ID" value="XM_037286956.1"/>
</dbReference>
<evidence type="ECO:0000313" key="11">
    <source>
        <dbReference type="Proteomes" id="UP000509704"/>
    </source>
</evidence>
<dbReference type="Gene3D" id="1.20.1250.20">
    <property type="entry name" value="MFS general substrate transporter like domains"/>
    <property type="match status" value="1"/>
</dbReference>
<gene>
    <name evidence="10" type="ORF">HG535_0B01610</name>
</gene>
<feature type="transmembrane region" description="Helical" evidence="8">
    <location>
        <begin position="207"/>
        <end position="227"/>
    </location>
</feature>
<protein>
    <recommendedName>
        <fullName evidence="9">Major facilitator superfamily (MFS) profile domain-containing protein</fullName>
    </recommendedName>
</protein>
<evidence type="ECO:0000256" key="2">
    <source>
        <dbReference type="ARBA" id="ARBA00010992"/>
    </source>
</evidence>
<comment type="subcellular location">
    <subcellularLocation>
        <location evidence="1">Membrane</location>
        <topology evidence="1">Multi-pass membrane protein</topology>
    </subcellularLocation>
</comment>
<dbReference type="InterPro" id="IPR036259">
    <property type="entry name" value="MFS_trans_sf"/>
</dbReference>
<feature type="transmembrane region" description="Helical" evidence="8">
    <location>
        <begin position="334"/>
        <end position="356"/>
    </location>
</feature>
<evidence type="ECO:0000256" key="4">
    <source>
        <dbReference type="ARBA" id="ARBA00022692"/>
    </source>
</evidence>
<feature type="transmembrane region" description="Helical" evidence="8">
    <location>
        <begin position="453"/>
        <end position="474"/>
    </location>
</feature>
<dbReference type="PROSITE" id="PS00217">
    <property type="entry name" value="SUGAR_TRANSPORT_2"/>
    <property type="match status" value="1"/>
</dbReference>
<dbReference type="GeneID" id="59234784"/>
<dbReference type="GO" id="GO:0016020">
    <property type="term" value="C:membrane"/>
    <property type="evidence" value="ECO:0007669"/>
    <property type="project" value="UniProtKB-SubCell"/>
</dbReference>
<dbReference type="InterPro" id="IPR005828">
    <property type="entry name" value="MFS_sugar_transport-like"/>
</dbReference>
<keyword evidence="6 8" id="KW-0472">Membrane</keyword>
<reference evidence="10 11" key="1">
    <citation type="submission" date="2020-07" db="EMBL/GenBank/DDBJ databases">
        <title>The yeast mating-type switching endonuclease HO is a domesticated member of an unorthodox homing genetic element family.</title>
        <authorList>
            <person name="Coughlan A.Y."/>
            <person name="Lombardi L."/>
            <person name="Braun-Galleani S."/>
            <person name="Martos A.R."/>
            <person name="Galeote V."/>
            <person name="Bigey F."/>
            <person name="Dequin S."/>
            <person name="Byrne K.P."/>
            <person name="Wolfe K.H."/>
        </authorList>
    </citation>
    <scope>NUCLEOTIDE SEQUENCE [LARGE SCALE GENOMIC DNA]</scope>
    <source>
        <strain evidence="10 11">NRRL Y-6702</strain>
    </source>
</reference>
<dbReference type="PRINTS" id="PR00171">
    <property type="entry name" value="SUGRTRNSPORT"/>
</dbReference>
<dbReference type="PANTHER" id="PTHR23503:SF8">
    <property type="entry name" value="FACILITATED GLUCOSE TRANSPORTER PROTEIN 1"/>
    <property type="match status" value="1"/>
</dbReference>
<dbReference type="InterPro" id="IPR045263">
    <property type="entry name" value="GLUT"/>
</dbReference>
<dbReference type="PANTHER" id="PTHR23503">
    <property type="entry name" value="SOLUTE CARRIER FAMILY 2"/>
    <property type="match status" value="1"/>
</dbReference>
<feature type="transmembrane region" description="Helical" evidence="8">
    <location>
        <begin position="20"/>
        <end position="40"/>
    </location>
</feature>
<dbReference type="PROSITE" id="PS50850">
    <property type="entry name" value="MFS"/>
    <property type="match status" value="1"/>
</dbReference>
<dbReference type="KEGG" id="zmk:HG535_0B01610"/>
<dbReference type="NCBIfam" id="TIGR00879">
    <property type="entry name" value="SP"/>
    <property type="match status" value="1"/>
</dbReference>
<dbReference type="AlphaFoldDB" id="A0A7H9AXY7"/>
<evidence type="ECO:0000313" key="10">
    <source>
        <dbReference type="EMBL" id="QLG71123.1"/>
    </source>
</evidence>
<accession>A0A7H9AXY7</accession>
<keyword evidence="4 8" id="KW-0812">Transmembrane</keyword>
<name>A0A7H9AXY7_ZYGMR</name>
<keyword evidence="5 8" id="KW-1133">Transmembrane helix</keyword>
<dbReference type="InterPro" id="IPR005829">
    <property type="entry name" value="Sugar_transporter_CS"/>
</dbReference>
<evidence type="ECO:0000256" key="6">
    <source>
        <dbReference type="ARBA" id="ARBA00023136"/>
    </source>
</evidence>
<evidence type="ECO:0000259" key="9">
    <source>
        <dbReference type="PROSITE" id="PS50850"/>
    </source>
</evidence>
<feature type="transmembrane region" description="Helical" evidence="8">
    <location>
        <begin position="144"/>
        <end position="165"/>
    </location>
</feature>
<proteinExistence type="inferred from homology"/>
<feature type="transmembrane region" description="Helical" evidence="8">
    <location>
        <begin position="363"/>
        <end position="383"/>
    </location>
</feature>
<dbReference type="GO" id="GO:0015149">
    <property type="term" value="F:hexose transmembrane transporter activity"/>
    <property type="evidence" value="ECO:0007669"/>
    <property type="project" value="TreeGrafter"/>
</dbReference>
<dbReference type="OrthoDB" id="4540492at2759"/>
<feature type="transmembrane region" description="Helical" evidence="8">
    <location>
        <begin position="301"/>
        <end position="322"/>
    </location>
</feature>
<evidence type="ECO:0000256" key="7">
    <source>
        <dbReference type="RuleBase" id="RU003346"/>
    </source>
</evidence>
<dbReference type="Proteomes" id="UP000509704">
    <property type="component" value="Chromosome 2"/>
</dbReference>
<evidence type="ECO:0000256" key="3">
    <source>
        <dbReference type="ARBA" id="ARBA00022448"/>
    </source>
</evidence>
<evidence type="ECO:0000256" key="5">
    <source>
        <dbReference type="ARBA" id="ARBA00022989"/>
    </source>
</evidence>
<feature type="transmembrane region" description="Helical" evidence="8">
    <location>
        <begin position="89"/>
        <end position="107"/>
    </location>
</feature>
<evidence type="ECO:0000256" key="8">
    <source>
        <dbReference type="SAM" id="Phobius"/>
    </source>
</evidence>
<keyword evidence="3 7" id="KW-0813">Transport</keyword>
<feature type="transmembrane region" description="Helical" evidence="8">
    <location>
        <begin position="395"/>
        <end position="416"/>
    </location>
</feature>
<dbReference type="Pfam" id="PF00083">
    <property type="entry name" value="Sugar_tr"/>
    <property type="match status" value="1"/>
</dbReference>
<sequence>MSENDSLLYPSRGVARNERIAFPVIYCTLIVCLGSAQFGYHTAELNAPQQFMSCSEFSVPNGNENVPYDSTWLGRHHFRQCVPMDDEQIGLVTAMFCVGGLFGSYYAGWLANVYGRKKVCIYGCVLSGLGSLMLFASNSYSGLILGRILVGISSGICIVVIPLFINEISPVEWRGSLGSLNQVCINMGILFTQSLALKFADSYRWRWLLFTGFLLAVVNIVLLFIILESPKWLMIRGRLREAEMSLYKLRNGSLEDAKAEIQKWRTDAQHQEDQENLDGNKEGPTLWQYVRNPMFRKPRNVILALLLGQQLCGINSIIFYGVKVISQLLPDHAIQVNLGISLVNVLVTLAASALIAVSGCKPLLMFSAGLMSISSFLISIGIVKRMATLLVSSTFLYITAFALGLGPIPFMIIGSLSAPQDAATAQSFGTVCNWLGTFFIAYLFPMVHDLVGGSVYCIFGFIAVGFCFYTYYYIPETKNKASYTDVWSGY</sequence>
<dbReference type="InterPro" id="IPR003663">
    <property type="entry name" value="Sugar/inositol_transpt"/>
</dbReference>
<feature type="transmembrane region" description="Helical" evidence="8">
    <location>
        <begin position="428"/>
        <end position="447"/>
    </location>
</feature>
<feature type="transmembrane region" description="Helical" evidence="8">
    <location>
        <begin position="119"/>
        <end position="138"/>
    </location>
</feature>
<comment type="similarity">
    <text evidence="2 7">Belongs to the major facilitator superfamily. Sugar transporter (TC 2.A.1.1) family.</text>
</comment>